<sequence>MTAAIDKAAAAGRFGRVAGIASLLVALLALAAIGTGLWRLHSATAGLAIETLRVGQIPVTVYRPATAGTESASAPVVVIAHGFAGSQQLMQPYAVTLARNGYIAVTFDFPGHGRNPAPFVARLEDEERRVGVLLGALERVVGFATGLPGADGRLALLGHSMAGDVLLRYATAHRDQVVASVLLSPYISASAPRTEPRDVLFVFGALEPAMLHQAGREAVAAASGSQVADAAAVQPGIIYGDLADGSARELVLAPGVEHIGVLYGQGGLGAALDWLNRALGHRGGGFIDARGGALGLLFLGIVALAWPLSRLLPRAATRPLGAGLGWRRLLPAAIAPAVLTPLILRVLPSDYLPILLGDYLALHFGVYGLLTLLGIWFTSTRDDAAAAPAGLPPAPGLVLWSGLVVGTLAASAYLTLAIALPLDQYVTAFMPGAGRLWIVLGILPGTLAYFAADGWLTHGEGSPWAAPILTKTLFLVSLLGAVALNLSQLFFLIIIIPAILAFFLLYGLIGGWVYRRTRHPLVGAIAIGLAFAWSLAVTFPVVD</sequence>
<dbReference type="EMBL" id="CP020370">
    <property type="protein sequence ID" value="AUB84331.1"/>
    <property type="molecule type" value="Genomic_DNA"/>
</dbReference>
<dbReference type="Proteomes" id="UP000232638">
    <property type="component" value="Chromosome"/>
</dbReference>
<name>A0A2K8UGT6_9GAMM</name>
<dbReference type="AlphaFoldDB" id="A0A2K8UGT6"/>
<feature type="domain" description="Serine aminopeptidase S33" evidence="3">
    <location>
        <begin position="75"/>
        <end position="203"/>
    </location>
</feature>
<dbReference type="KEGG" id="tsy:THSYN_27610"/>
<keyword evidence="1 4" id="KW-0378">Hydrolase</keyword>
<dbReference type="RefSeq" id="WP_100921987.1">
    <property type="nucleotide sequence ID" value="NZ_CP020370.1"/>
</dbReference>
<evidence type="ECO:0000313" key="5">
    <source>
        <dbReference type="Proteomes" id="UP000232638"/>
    </source>
</evidence>
<feature type="transmembrane region" description="Helical" evidence="2">
    <location>
        <begin position="359"/>
        <end position="377"/>
    </location>
</feature>
<evidence type="ECO:0000256" key="2">
    <source>
        <dbReference type="SAM" id="Phobius"/>
    </source>
</evidence>
<feature type="transmembrane region" description="Helical" evidence="2">
    <location>
        <begin position="521"/>
        <end position="542"/>
    </location>
</feature>
<feature type="transmembrane region" description="Helical" evidence="2">
    <location>
        <begin position="329"/>
        <end position="347"/>
    </location>
</feature>
<dbReference type="GO" id="GO:0052689">
    <property type="term" value="F:carboxylic ester hydrolase activity"/>
    <property type="evidence" value="ECO:0007669"/>
    <property type="project" value="UniProtKB-ARBA"/>
</dbReference>
<dbReference type="InterPro" id="IPR022742">
    <property type="entry name" value="Hydrolase_4"/>
</dbReference>
<evidence type="ECO:0000313" key="4">
    <source>
        <dbReference type="EMBL" id="AUB84331.1"/>
    </source>
</evidence>
<keyword evidence="2" id="KW-0472">Membrane</keyword>
<organism evidence="4 5">
    <name type="scientific">Candidatus Thiodictyon syntrophicum</name>
    <dbReference type="NCBI Taxonomy" id="1166950"/>
    <lineage>
        <taxon>Bacteria</taxon>
        <taxon>Pseudomonadati</taxon>
        <taxon>Pseudomonadota</taxon>
        <taxon>Gammaproteobacteria</taxon>
        <taxon>Chromatiales</taxon>
        <taxon>Chromatiaceae</taxon>
        <taxon>Thiodictyon</taxon>
    </lineage>
</organism>
<dbReference type="PANTHER" id="PTHR22946">
    <property type="entry name" value="DIENELACTONE HYDROLASE DOMAIN-CONTAINING PROTEIN-RELATED"/>
    <property type="match status" value="1"/>
</dbReference>
<dbReference type="Pfam" id="PF12146">
    <property type="entry name" value="Hydrolase_4"/>
    <property type="match status" value="1"/>
</dbReference>
<evidence type="ECO:0000256" key="1">
    <source>
        <dbReference type="ARBA" id="ARBA00022801"/>
    </source>
</evidence>
<dbReference type="OrthoDB" id="504769at2"/>
<protein>
    <submittedName>
        <fullName evidence="4">Alpha/beta hydrolase</fullName>
    </submittedName>
</protein>
<dbReference type="SUPFAM" id="SSF53474">
    <property type="entry name" value="alpha/beta-Hydrolases"/>
    <property type="match status" value="1"/>
</dbReference>
<evidence type="ECO:0000259" key="3">
    <source>
        <dbReference type="Pfam" id="PF12146"/>
    </source>
</evidence>
<dbReference type="PANTHER" id="PTHR22946:SF9">
    <property type="entry name" value="POLYKETIDE TRANSFERASE AF380"/>
    <property type="match status" value="1"/>
</dbReference>
<feature type="transmembrane region" description="Helical" evidence="2">
    <location>
        <begin position="291"/>
        <end position="309"/>
    </location>
</feature>
<dbReference type="Gene3D" id="3.40.50.1820">
    <property type="entry name" value="alpha/beta hydrolase"/>
    <property type="match status" value="1"/>
</dbReference>
<feature type="transmembrane region" description="Helical" evidence="2">
    <location>
        <begin position="17"/>
        <end position="38"/>
    </location>
</feature>
<reference evidence="4 5" key="1">
    <citation type="submission" date="2017-03" db="EMBL/GenBank/DDBJ databases">
        <title>Complete genome sequence of Candidatus 'Thiodictyon syntrophicum' sp. nov. strain Cad16T, a photolithoautotroph purple sulfur bacterium isolated from an alpine meromictic lake.</title>
        <authorList>
            <person name="Luedin S.M."/>
            <person name="Pothier J.F."/>
            <person name="Danza F."/>
            <person name="Storelli N."/>
            <person name="Wittwer M."/>
            <person name="Tonolla M."/>
        </authorList>
    </citation>
    <scope>NUCLEOTIDE SEQUENCE [LARGE SCALE GENOMIC DNA]</scope>
    <source>
        <strain evidence="4 5">Cad16T</strain>
    </source>
</reference>
<proteinExistence type="predicted"/>
<feature type="transmembrane region" description="Helical" evidence="2">
    <location>
        <begin position="464"/>
        <end position="482"/>
    </location>
</feature>
<keyword evidence="2" id="KW-0812">Transmembrane</keyword>
<feature type="transmembrane region" description="Helical" evidence="2">
    <location>
        <begin position="397"/>
        <end position="422"/>
    </location>
</feature>
<dbReference type="InterPro" id="IPR029058">
    <property type="entry name" value="AB_hydrolase_fold"/>
</dbReference>
<keyword evidence="2" id="KW-1133">Transmembrane helix</keyword>
<feature type="transmembrane region" description="Helical" evidence="2">
    <location>
        <begin position="434"/>
        <end position="452"/>
    </location>
</feature>
<feature type="transmembrane region" description="Helical" evidence="2">
    <location>
        <begin position="489"/>
        <end position="509"/>
    </location>
</feature>
<keyword evidence="5" id="KW-1185">Reference proteome</keyword>
<dbReference type="InterPro" id="IPR050261">
    <property type="entry name" value="FrsA_esterase"/>
</dbReference>
<gene>
    <name evidence="4" type="ORF">THSYN_27610</name>
</gene>
<accession>A0A2K8UGT6</accession>